<evidence type="ECO:0000259" key="8">
    <source>
        <dbReference type="Pfam" id="PF00892"/>
    </source>
</evidence>
<dbReference type="Proteomes" id="UP000190657">
    <property type="component" value="Unassembled WGS sequence"/>
</dbReference>
<feature type="transmembrane region" description="Helical" evidence="7">
    <location>
        <begin position="199"/>
        <end position="218"/>
    </location>
</feature>
<evidence type="ECO:0000256" key="5">
    <source>
        <dbReference type="ARBA" id="ARBA00022989"/>
    </source>
</evidence>
<dbReference type="EMBL" id="FUWW01000005">
    <property type="protein sequence ID" value="SJZ46990.1"/>
    <property type="molecule type" value="Genomic_DNA"/>
</dbReference>
<comment type="subcellular location">
    <subcellularLocation>
        <location evidence="1">Cell membrane</location>
        <topology evidence="1">Multi-pass membrane protein</topology>
    </subcellularLocation>
</comment>
<evidence type="ECO:0000256" key="3">
    <source>
        <dbReference type="ARBA" id="ARBA00022475"/>
    </source>
</evidence>
<proteinExistence type="inferred from homology"/>
<dbReference type="AlphaFoldDB" id="A0A1T4KXA0"/>
<comment type="similarity">
    <text evidence="2">Belongs to the EamA transporter family.</text>
</comment>
<evidence type="ECO:0000313" key="10">
    <source>
        <dbReference type="Proteomes" id="UP000190657"/>
    </source>
</evidence>
<dbReference type="RefSeq" id="WP_078768157.1">
    <property type="nucleotide sequence ID" value="NZ_FUWW01000005.1"/>
</dbReference>
<gene>
    <name evidence="9" type="ORF">SAMN02745114_00665</name>
</gene>
<dbReference type="OrthoDB" id="3190463at2"/>
<dbReference type="InterPro" id="IPR050638">
    <property type="entry name" value="AA-Vitamin_Transporters"/>
</dbReference>
<name>A0A1T4KXA0_9FIRM</name>
<feature type="domain" description="EamA" evidence="8">
    <location>
        <begin position="168"/>
        <end position="303"/>
    </location>
</feature>
<dbReference type="SUPFAM" id="SSF103481">
    <property type="entry name" value="Multidrug resistance efflux transporter EmrE"/>
    <property type="match status" value="2"/>
</dbReference>
<feature type="transmembrane region" description="Helical" evidence="7">
    <location>
        <begin position="259"/>
        <end position="279"/>
    </location>
</feature>
<feature type="transmembrane region" description="Helical" evidence="7">
    <location>
        <begin position="115"/>
        <end position="132"/>
    </location>
</feature>
<evidence type="ECO:0000256" key="1">
    <source>
        <dbReference type="ARBA" id="ARBA00004651"/>
    </source>
</evidence>
<feature type="transmembrane region" description="Helical" evidence="7">
    <location>
        <begin position="139"/>
        <end position="158"/>
    </location>
</feature>
<evidence type="ECO:0000256" key="6">
    <source>
        <dbReference type="ARBA" id="ARBA00023136"/>
    </source>
</evidence>
<keyword evidence="5 7" id="KW-1133">Transmembrane helix</keyword>
<keyword evidence="4 7" id="KW-0812">Transmembrane</keyword>
<protein>
    <submittedName>
        <fullName evidence="9">Permease of the drug/metabolite transporter (DMT) superfamily</fullName>
    </submittedName>
</protein>
<evidence type="ECO:0000313" key="9">
    <source>
        <dbReference type="EMBL" id="SJZ46990.1"/>
    </source>
</evidence>
<keyword evidence="3" id="KW-1003">Cell membrane</keyword>
<evidence type="ECO:0000256" key="7">
    <source>
        <dbReference type="SAM" id="Phobius"/>
    </source>
</evidence>
<feature type="transmembrane region" description="Helical" evidence="7">
    <location>
        <begin position="230"/>
        <end position="247"/>
    </location>
</feature>
<dbReference type="STRING" id="290054.SAMN02745114_00665"/>
<reference evidence="9 10" key="1">
    <citation type="submission" date="2017-02" db="EMBL/GenBank/DDBJ databases">
        <authorList>
            <person name="Peterson S.W."/>
        </authorList>
    </citation>
    <scope>NUCLEOTIDE SEQUENCE [LARGE SCALE GENOMIC DNA]</scope>
    <source>
        <strain evidence="9 10">ATCC 51222</strain>
    </source>
</reference>
<feature type="transmembrane region" description="Helical" evidence="7">
    <location>
        <begin position="164"/>
        <end position="187"/>
    </location>
</feature>
<feature type="transmembrane region" description="Helical" evidence="7">
    <location>
        <begin position="83"/>
        <end position="103"/>
    </location>
</feature>
<dbReference type="GO" id="GO:0005886">
    <property type="term" value="C:plasma membrane"/>
    <property type="evidence" value="ECO:0007669"/>
    <property type="project" value="UniProtKB-SubCell"/>
</dbReference>
<accession>A0A1T4KXA0</accession>
<dbReference type="InterPro" id="IPR000620">
    <property type="entry name" value="EamA_dom"/>
</dbReference>
<dbReference type="PANTHER" id="PTHR32322">
    <property type="entry name" value="INNER MEMBRANE TRANSPORTER"/>
    <property type="match status" value="1"/>
</dbReference>
<sequence>MKDSSKKLQNIFIVWGIAAICCCLWGSAFPVIKIGYNLFNINSSDTASIILFAGIRFILSGVLTVAIFSAVNKKFVKPKKTSIGKVCVLALFQTVLQYLFFYIGLAHTTGVKSSIIDGSSTFFAIFISVFIFKQEKFTVSKIIGSLLGFSGVVLAGISGSRQGVSFQFGDIMLLISAISYSCSSVFMKKYSNDDEPAVLSGYQFVLGGAVMTVVGLVMGGKVSTDSIKGVLVLLYLGFISAIAYSLWGLLLKYNDVSRVTVCGSMTPIFGFTLSYLLLGEDNGKLVYKLIGLLCVVGGMVIVNLKFNKNKKEKSL</sequence>
<feature type="transmembrane region" description="Helical" evidence="7">
    <location>
        <begin position="12"/>
        <end position="36"/>
    </location>
</feature>
<feature type="domain" description="EamA" evidence="8">
    <location>
        <begin position="18"/>
        <end position="155"/>
    </location>
</feature>
<keyword evidence="10" id="KW-1185">Reference proteome</keyword>
<evidence type="ECO:0000256" key="2">
    <source>
        <dbReference type="ARBA" id="ARBA00007362"/>
    </source>
</evidence>
<keyword evidence="6 7" id="KW-0472">Membrane</keyword>
<dbReference type="Pfam" id="PF00892">
    <property type="entry name" value="EamA"/>
    <property type="match status" value="2"/>
</dbReference>
<evidence type="ECO:0000256" key="4">
    <source>
        <dbReference type="ARBA" id="ARBA00022692"/>
    </source>
</evidence>
<organism evidence="9 10">
    <name type="scientific">Eubacterium coprostanoligenes</name>
    <dbReference type="NCBI Taxonomy" id="290054"/>
    <lineage>
        <taxon>Bacteria</taxon>
        <taxon>Bacillati</taxon>
        <taxon>Bacillota</taxon>
        <taxon>Clostridia</taxon>
        <taxon>Eubacteriales</taxon>
        <taxon>Eubacteriaceae</taxon>
        <taxon>Eubacterium</taxon>
    </lineage>
</organism>
<dbReference type="PANTHER" id="PTHR32322:SF18">
    <property type="entry name" value="S-ADENOSYLMETHIONINE_S-ADENOSYLHOMOCYSTEINE TRANSPORTER"/>
    <property type="match status" value="1"/>
</dbReference>
<feature type="transmembrane region" description="Helical" evidence="7">
    <location>
        <begin position="48"/>
        <end position="71"/>
    </location>
</feature>
<dbReference type="InterPro" id="IPR037185">
    <property type="entry name" value="EmrE-like"/>
</dbReference>
<feature type="transmembrane region" description="Helical" evidence="7">
    <location>
        <begin position="285"/>
        <end position="304"/>
    </location>
</feature>